<gene>
    <name evidence="2" type="ORF">OEW28_16875</name>
</gene>
<sequence length="332" mass="35890">MRTLPAKLLAPVILTVSLSQAAADTKTIYAVTFDLCDPVCEGFEAAFEESGVDVEIIWRDYELDKSRLPGLVAEARALGPDLILTNGTTATLGIVGTFDDLGGGAFISELPVVFTNVANPFSAGIAKDFDGSGRPNVTGTFNRPDESLNIKVIQTYDDSFDTLGLLYNSNEANSAIKHDELLELSRTMGFRLVAVELSKDGARPDPDVLPAALDQLQQEGVRWIYVGSSSFLQTNGDAFTRGAIERGMAVVSPYEHLVRKSDALISVAAHLKDVGRLAAEQALKILRDGQSPGDLPILRAADFAYVVNMDVARELNRMPPFSFLQIAETIHD</sequence>
<feature type="chain" id="PRO_5045878599" evidence="1">
    <location>
        <begin position="22"/>
        <end position="332"/>
    </location>
</feature>
<dbReference type="Gene3D" id="3.40.50.2300">
    <property type="match status" value="2"/>
</dbReference>
<dbReference type="CDD" id="cd06325">
    <property type="entry name" value="PBP1_ABC_unchar_transporter"/>
    <property type="match status" value="1"/>
</dbReference>
<dbReference type="PANTHER" id="PTHR35271">
    <property type="entry name" value="ABC TRANSPORTER, SUBSTRATE-BINDING LIPOPROTEIN-RELATED"/>
    <property type="match status" value="1"/>
</dbReference>
<evidence type="ECO:0000256" key="1">
    <source>
        <dbReference type="SAM" id="SignalP"/>
    </source>
</evidence>
<protein>
    <submittedName>
        <fullName evidence="2">ABC transporter substrate-binding protein</fullName>
    </submittedName>
</protein>
<dbReference type="PANTHER" id="PTHR35271:SF1">
    <property type="entry name" value="ABC TRANSPORTER, SUBSTRATE-BINDING LIPOPROTEIN"/>
    <property type="match status" value="1"/>
</dbReference>
<dbReference type="EMBL" id="JAOWKY010000005">
    <property type="protein sequence ID" value="MCV2870298.1"/>
    <property type="molecule type" value="Genomic_DNA"/>
</dbReference>
<evidence type="ECO:0000313" key="3">
    <source>
        <dbReference type="Proteomes" id="UP001652542"/>
    </source>
</evidence>
<dbReference type="InterPro" id="IPR007487">
    <property type="entry name" value="ABC_transpt-TYRBP-like"/>
</dbReference>
<comment type="caution">
    <text evidence="2">The sequence shown here is derived from an EMBL/GenBank/DDBJ whole genome shotgun (WGS) entry which is preliminary data.</text>
</comment>
<proteinExistence type="predicted"/>
<evidence type="ECO:0000313" key="2">
    <source>
        <dbReference type="EMBL" id="MCV2870298.1"/>
    </source>
</evidence>
<feature type="signal peptide" evidence="1">
    <location>
        <begin position="1"/>
        <end position="21"/>
    </location>
</feature>
<dbReference type="Pfam" id="PF04392">
    <property type="entry name" value="ABC_sub_bind"/>
    <property type="match status" value="1"/>
</dbReference>
<accession>A0ABT2ZGM2</accession>
<dbReference type="RefSeq" id="WP_263735970.1">
    <property type="nucleotide sequence ID" value="NZ_JAOWKY010000005.1"/>
</dbReference>
<name>A0ABT2ZGM2_9RHOB</name>
<keyword evidence="1" id="KW-0732">Signal</keyword>
<dbReference type="Proteomes" id="UP001652542">
    <property type="component" value="Unassembled WGS sequence"/>
</dbReference>
<organism evidence="2 3">
    <name type="scientific">Albidovulum marisflavi</name>
    <dbReference type="NCBI Taxonomy" id="2984159"/>
    <lineage>
        <taxon>Bacteria</taxon>
        <taxon>Pseudomonadati</taxon>
        <taxon>Pseudomonadota</taxon>
        <taxon>Alphaproteobacteria</taxon>
        <taxon>Rhodobacterales</taxon>
        <taxon>Paracoccaceae</taxon>
        <taxon>Albidovulum</taxon>
    </lineage>
</organism>
<keyword evidence="3" id="KW-1185">Reference proteome</keyword>
<reference evidence="2 3" key="1">
    <citation type="submission" date="2022-10" db="EMBL/GenBank/DDBJ databases">
        <title>Defluviimonas sp. nov., isolated from ocean surface water.</title>
        <authorList>
            <person name="He W."/>
            <person name="Wang L."/>
            <person name="Zhang D.-F."/>
        </authorList>
    </citation>
    <scope>NUCLEOTIDE SEQUENCE [LARGE SCALE GENOMIC DNA]</scope>
    <source>
        <strain evidence="2 3">WL0002</strain>
    </source>
</reference>